<dbReference type="PROSITE" id="PS50110">
    <property type="entry name" value="RESPONSE_REGULATORY"/>
    <property type="match status" value="1"/>
</dbReference>
<protein>
    <recommendedName>
        <fullName evidence="2">histidine kinase</fullName>
        <ecNumber evidence="2">2.7.13.3</ecNumber>
    </recommendedName>
</protein>
<dbReference type="AlphaFoldDB" id="A0A085VIE0"/>
<dbReference type="EMBL" id="JPQU01000036">
    <property type="protein sequence ID" value="KFE55203.1"/>
    <property type="molecule type" value="Genomic_DNA"/>
</dbReference>
<dbReference type="SUPFAM" id="SSF55874">
    <property type="entry name" value="ATPase domain of HSP90 chaperone/DNA topoisomerase II/histidine kinase"/>
    <property type="match status" value="1"/>
</dbReference>
<gene>
    <name evidence="8" type="ORF">IV01_13475</name>
</gene>
<dbReference type="SMART" id="SM00448">
    <property type="entry name" value="REC"/>
    <property type="match status" value="1"/>
</dbReference>
<dbReference type="Pfam" id="PF00512">
    <property type="entry name" value="HisKA"/>
    <property type="match status" value="1"/>
</dbReference>
<evidence type="ECO:0000313" key="9">
    <source>
        <dbReference type="Proteomes" id="UP000028631"/>
    </source>
</evidence>
<dbReference type="PANTHER" id="PTHR43065">
    <property type="entry name" value="SENSOR HISTIDINE KINASE"/>
    <property type="match status" value="1"/>
</dbReference>
<dbReference type="Proteomes" id="UP000028631">
    <property type="component" value="Unassembled WGS sequence"/>
</dbReference>
<proteinExistence type="predicted"/>
<evidence type="ECO:0000259" key="6">
    <source>
        <dbReference type="PROSITE" id="PS50109"/>
    </source>
</evidence>
<dbReference type="InterPro" id="IPR036097">
    <property type="entry name" value="HisK_dim/P_sf"/>
</dbReference>
<dbReference type="InterPro" id="IPR036890">
    <property type="entry name" value="HATPase_C_sf"/>
</dbReference>
<sequence length="770" mass="84912">MRSESSCSNADIFIGESTMAQRMRAHDWASTPLGPAEHWPQSLKMALRILLTSRFDMWLGWGEQVHFFYNDAYRPTLGQKDAYALGMPAGELWSEIWPEIKPRIDEVYKRGVSTWDQSLLLILLRNEQPEETYHSFSYSPLLGDQGAIEGVFCAVIEDTARVLNERRLALLRTVSSGMVSTRDRQSVFSQLQDALCSENRDLPFTLTFTLDANGVAELASSSGFDSSKDPVISQLCQLGHPNSGQCLPEGVDGLVLHDLSNLTGVLPRGAWDRPPNTLVMAPLKGADGLLLNGFMLVGLNPNRPRDADYLSFIELISGQVASSLVRVDVYEEEHQRAEALAEALQMRQAAAEVLHEANRQLSAEVEQRNQALNEALAKLSEEAREREAMQEALRQSQKMEALGQLTGGIAHDFNNLLTGIIGSLDMISRRSASGKPLDTQRYIDAATQSANRAATLTHRLLAFARRQPLNPRPTDVNLLMLSMEDLLRRSLRENTRMHLFAHDELWLTLCDPHQLESALLNLVINARDAMGDDGQLTLSVSNATLNQDAIAEKVDAVPGDYICISIEDTGCGMSTDVLEHAFEPFYTTKPLGQGTGLGLSMVYGFARQSEGYVRIESTPGQGTRVMLYLPRHQQIEDSLDMQASVVHSRPAGGMTVLVVEDERTVRELVVEVLQDFECITLQAADGMEGLAILNSSKPVDLLISDIGLPGLNGRQLAEAARLTRPDLPILLMTGYAENAALAGGFQEQGMDLLTKPFTLAELTAKIREML</sequence>
<evidence type="ECO:0000313" key="8">
    <source>
        <dbReference type="EMBL" id="KFE55203.1"/>
    </source>
</evidence>
<dbReference type="SUPFAM" id="SSF55781">
    <property type="entry name" value="GAF domain-like"/>
    <property type="match status" value="1"/>
</dbReference>
<evidence type="ECO:0000256" key="1">
    <source>
        <dbReference type="ARBA" id="ARBA00000085"/>
    </source>
</evidence>
<dbReference type="Gene3D" id="3.30.450.40">
    <property type="match status" value="1"/>
</dbReference>
<dbReference type="PRINTS" id="PR00344">
    <property type="entry name" value="BCTRLSENSOR"/>
</dbReference>
<evidence type="ECO:0000259" key="7">
    <source>
        <dbReference type="PROSITE" id="PS50110"/>
    </source>
</evidence>
<dbReference type="SMART" id="SM00388">
    <property type="entry name" value="HisKA"/>
    <property type="match status" value="1"/>
</dbReference>
<dbReference type="PATRIC" id="fig|317.175.peg.2800"/>
<reference evidence="8 9" key="1">
    <citation type="submission" date="2014-07" db="EMBL/GenBank/DDBJ databases">
        <title>Draft Genome Sequences of Environmental Pseudomonas syringae strains.</title>
        <authorList>
            <person name="Baltrus D.A."/>
            <person name="Berge O."/>
            <person name="Morris C."/>
        </authorList>
    </citation>
    <scope>NUCLEOTIDE SEQUENCE [LARGE SCALE GENOMIC DNA]</scope>
    <source>
        <strain evidence="8 9">GAW0119</strain>
    </source>
</reference>
<dbReference type="InterPro" id="IPR011006">
    <property type="entry name" value="CheY-like_superfamily"/>
</dbReference>
<dbReference type="PANTHER" id="PTHR43065:SF42">
    <property type="entry name" value="TWO-COMPONENT SENSOR PPRA"/>
    <property type="match status" value="1"/>
</dbReference>
<dbReference type="Gene3D" id="3.30.565.10">
    <property type="entry name" value="Histidine kinase-like ATPase, C-terminal domain"/>
    <property type="match status" value="1"/>
</dbReference>
<keyword evidence="3 4" id="KW-0597">Phosphoprotein</keyword>
<dbReference type="Gene3D" id="1.10.287.130">
    <property type="match status" value="1"/>
</dbReference>
<dbReference type="InterPro" id="IPR004358">
    <property type="entry name" value="Sig_transdc_His_kin-like_C"/>
</dbReference>
<dbReference type="SUPFAM" id="SSF52172">
    <property type="entry name" value="CheY-like"/>
    <property type="match status" value="1"/>
</dbReference>
<feature type="domain" description="Response regulatory" evidence="7">
    <location>
        <begin position="655"/>
        <end position="770"/>
    </location>
</feature>
<dbReference type="GO" id="GO:0000155">
    <property type="term" value="F:phosphorelay sensor kinase activity"/>
    <property type="evidence" value="ECO:0007669"/>
    <property type="project" value="InterPro"/>
</dbReference>
<evidence type="ECO:0000256" key="3">
    <source>
        <dbReference type="ARBA" id="ARBA00022553"/>
    </source>
</evidence>
<feature type="coiled-coil region" evidence="5">
    <location>
        <begin position="327"/>
        <end position="399"/>
    </location>
</feature>
<evidence type="ECO:0000256" key="5">
    <source>
        <dbReference type="SAM" id="Coils"/>
    </source>
</evidence>
<dbReference type="Pfam" id="PF00072">
    <property type="entry name" value="Response_reg"/>
    <property type="match status" value="1"/>
</dbReference>
<feature type="modified residue" description="4-aspartylphosphate" evidence="4">
    <location>
        <position position="705"/>
    </location>
</feature>
<dbReference type="InterPro" id="IPR005467">
    <property type="entry name" value="His_kinase_dom"/>
</dbReference>
<dbReference type="EC" id="2.7.13.3" evidence="2"/>
<name>A0A085VIE0_PSESX</name>
<comment type="catalytic activity">
    <reaction evidence="1">
        <text>ATP + protein L-histidine = ADP + protein N-phospho-L-histidine.</text>
        <dbReference type="EC" id="2.7.13.3"/>
    </reaction>
</comment>
<comment type="caution">
    <text evidence="8">The sequence shown here is derived from an EMBL/GenBank/DDBJ whole genome shotgun (WGS) entry which is preliminary data.</text>
</comment>
<dbReference type="SMART" id="SM00387">
    <property type="entry name" value="HATPase_c"/>
    <property type="match status" value="1"/>
</dbReference>
<evidence type="ECO:0000256" key="4">
    <source>
        <dbReference type="PROSITE-ProRule" id="PRU00169"/>
    </source>
</evidence>
<dbReference type="InterPro" id="IPR001789">
    <property type="entry name" value="Sig_transdc_resp-reg_receiver"/>
</dbReference>
<dbReference type="Gene3D" id="3.30.450.20">
    <property type="entry name" value="PAS domain"/>
    <property type="match status" value="1"/>
</dbReference>
<dbReference type="InterPro" id="IPR029016">
    <property type="entry name" value="GAF-like_dom_sf"/>
</dbReference>
<organism evidence="8 9">
    <name type="scientific">Pseudomonas syringae</name>
    <dbReference type="NCBI Taxonomy" id="317"/>
    <lineage>
        <taxon>Bacteria</taxon>
        <taxon>Pseudomonadati</taxon>
        <taxon>Pseudomonadota</taxon>
        <taxon>Gammaproteobacteria</taxon>
        <taxon>Pseudomonadales</taxon>
        <taxon>Pseudomonadaceae</taxon>
        <taxon>Pseudomonas</taxon>
    </lineage>
</organism>
<dbReference type="InterPro" id="IPR003661">
    <property type="entry name" value="HisK_dim/P_dom"/>
</dbReference>
<evidence type="ECO:0000256" key="2">
    <source>
        <dbReference type="ARBA" id="ARBA00012438"/>
    </source>
</evidence>
<keyword evidence="9" id="KW-1185">Reference proteome</keyword>
<keyword evidence="5" id="KW-0175">Coiled coil</keyword>
<dbReference type="InterPro" id="IPR003594">
    <property type="entry name" value="HATPase_dom"/>
</dbReference>
<accession>A0A085VIE0</accession>
<feature type="domain" description="Histidine kinase" evidence="6">
    <location>
        <begin position="408"/>
        <end position="633"/>
    </location>
</feature>
<dbReference type="CDD" id="cd00082">
    <property type="entry name" value="HisKA"/>
    <property type="match status" value="1"/>
</dbReference>
<dbReference type="PROSITE" id="PS50109">
    <property type="entry name" value="HIS_KIN"/>
    <property type="match status" value="1"/>
</dbReference>
<dbReference type="SUPFAM" id="SSF47384">
    <property type="entry name" value="Homodimeric domain of signal transducing histidine kinase"/>
    <property type="match status" value="1"/>
</dbReference>
<dbReference type="Pfam" id="PF02518">
    <property type="entry name" value="HATPase_c"/>
    <property type="match status" value="1"/>
</dbReference>
<dbReference type="Gene3D" id="3.40.50.2300">
    <property type="match status" value="1"/>
</dbReference>